<accession>A0ABU3D3B1</accession>
<protein>
    <submittedName>
        <fullName evidence="11">TonB-dependent receptor</fullName>
    </submittedName>
</protein>
<dbReference type="InterPro" id="IPR041700">
    <property type="entry name" value="OMP_b-brl_3"/>
</dbReference>
<dbReference type="Gene3D" id="2.40.170.20">
    <property type="entry name" value="TonB-dependent receptor, beta-barrel domain"/>
    <property type="match status" value="1"/>
</dbReference>
<dbReference type="InterPro" id="IPR037066">
    <property type="entry name" value="Plug_dom_sf"/>
</dbReference>
<dbReference type="Pfam" id="PF14905">
    <property type="entry name" value="OMP_b-brl_3"/>
    <property type="match status" value="1"/>
</dbReference>
<evidence type="ECO:0000259" key="9">
    <source>
        <dbReference type="Pfam" id="PF07715"/>
    </source>
</evidence>
<evidence type="ECO:0000256" key="1">
    <source>
        <dbReference type="ARBA" id="ARBA00004571"/>
    </source>
</evidence>
<dbReference type="SUPFAM" id="SSF56935">
    <property type="entry name" value="Porins"/>
    <property type="match status" value="1"/>
</dbReference>
<evidence type="ECO:0000256" key="8">
    <source>
        <dbReference type="SAM" id="SignalP"/>
    </source>
</evidence>
<keyword evidence="3 7" id="KW-1134">Transmembrane beta strand</keyword>
<dbReference type="Proteomes" id="UP001262582">
    <property type="component" value="Unassembled WGS sequence"/>
</dbReference>
<comment type="caution">
    <text evidence="11">The sequence shown here is derived from an EMBL/GenBank/DDBJ whole genome shotgun (WGS) entry which is preliminary data.</text>
</comment>
<keyword evidence="5 7" id="KW-0472">Membrane</keyword>
<dbReference type="PANTHER" id="PTHR40980">
    <property type="entry name" value="PLUG DOMAIN-CONTAINING PROTEIN"/>
    <property type="match status" value="1"/>
</dbReference>
<evidence type="ECO:0000313" key="11">
    <source>
        <dbReference type="EMBL" id="MDT0676012.1"/>
    </source>
</evidence>
<name>A0ABU3D3B1_9FLAO</name>
<gene>
    <name evidence="11" type="ORF">RM539_05390</name>
</gene>
<evidence type="ECO:0000256" key="5">
    <source>
        <dbReference type="ARBA" id="ARBA00023136"/>
    </source>
</evidence>
<evidence type="ECO:0000256" key="3">
    <source>
        <dbReference type="ARBA" id="ARBA00022452"/>
    </source>
</evidence>
<keyword evidence="8" id="KW-0732">Signal</keyword>
<dbReference type="PANTHER" id="PTHR40980:SF4">
    <property type="entry name" value="TONB-DEPENDENT RECEPTOR-LIKE BETA-BARREL DOMAIN-CONTAINING PROTEIN"/>
    <property type="match status" value="1"/>
</dbReference>
<feature type="chain" id="PRO_5047061344" evidence="8">
    <location>
        <begin position="19"/>
        <end position="785"/>
    </location>
</feature>
<dbReference type="InterPro" id="IPR008969">
    <property type="entry name" value="CarboxyPept-like_regulatory"/>
</dbReference>
<dbReference type="SUPFAM" id="SSF49464">
    <property type="entry name" value="Carboxypeptidase regulatory domain-like"/>
    <property type="match status" value="1"/>
</dbReference>
<proteinExistence type="inferred from homology"/>
<dbReference type="Gene3D" id="2.170.130.10">
    <property type="entry name" value="TonB-dependent receptor, plug domain"/>
    <property type="match status" value="1"/>
</dbReference>
<sequence length="785" mass="89229">MKQLFLIITLFISSISLAFNEPAGKISGAVIDAELHEPIPYATIIINDSEGKLITGITTGDDGTFLINKINDGAYQLKVQFIGYKSFIKKITITPENRSLELGIIALEPEVAQLDDVMVVAERTTIEQRIDRKVINVGKDLTTTGASASEIMNNIPSVNVDQDGNIAMRGNSNVRILIDGKPTNMDPAQLLKQIPSTSIKSIELITNPSAKYNPEGMSGIINIILHKNANDGFNGNLNTGLTVGEHARFNGSLDMNYRKEKLNFYGNFGTDLGTRSNLGRIWLPEQDLLQAFNMDNKRESYLYKLGVDFYLNDNNTFSFYTNQNYFEGGPEGALRVIYENDPAQNLIQNLDMNFDNLNATYNFVYDRKFKKEGHTIQAEANYNNFDEDENSFFSFEGDTEGYSAYEDLVKEKRENLITNVDYVNPLNDKTKLEMGLEARLLDTDNAYNTTNANFQDSDYQYNRDIYSFYTTFGQNYEKWSYQVGARLENFQVDAIYNGEMVFEDDYLTIYPSGFLSHTPDEKNTYQLSYSRRVDRPGFGQVNPIREVSSPRLTVTGNPELRPQFTNSVEFNYTRNFINKGSLTGGVFFRNINDEINQVVLEDPQDPGSLLLEYDNFDDNNSYGLELSANYKFTDWWSTNTSFEAYSQQLKGVVGTEYLETDNTTFNFRTSHSFNATDDLTFQLFGFYRGKDESLQMKMKPIYFMNLGGRYSFLEDKATVSLNFNDIFNTQEFQFTDGRPFPQRGRFKGETQTVYVGFSYRFGGGKNGALKRKNRDNNEAGGGGMF</sequence>
<organism evidence="11 12">
    <name type="scientific">Autumnicola musiva</name>
    <dbReference type="NCBI Taxonomy" id="3075589"/>
    <lineage>
        <taxon>Bacteria</taxon>
        <taxon>Pseudomonadati</taxon>
        <taxon>Bacteroidota</taxon>
        <taxon>Flavobacteriia</taxon>
        <taxon>Flavobacteriales</taxon>
        <taxon>Flavobacteriaceae</taxon>
        <taxon>Autumnicola</taxon>
    </lineage>
</organism>
<keyword evidence="4 7" id="KW-0812">Transmembrane</keyword>
<evidence type="ECO:0000256" key="7">
    <source>
        <dbReference type="PROSITE-ProRule" id="PRU01360"/>
    </source>
</evidence>
<feature type="domain" description="TonB-dependent receptor plug" evidence="9">
    <location>
        <begin position="145"/>
        <end position="219"/>
    </location>
</feature>
<dbReference type="PROSITE" id="PS52016">
    <property type="entry name" value="TONB_DEPENDENT_REC_3"/>
    <property type="match status" value="1"/>
</dbReference>
<comment type="similarity">
    <text evidence="7">Belongs to the TonB-dependent receptor family.</text>
</comment>
<keyword evidence="11" id="KW-0675">Receptor</keyword>
<dbReference type="EMBL" id="JAVRHK010000003">
    <property type="protein sequence ID" value="MDT0676012.1"/>
    <property type="molecule type" value="Genomic_DNA"/>
</dbReference>
<dbReference type="InterPro" id="IPR036942">
    <property type="entry name" value="Beta-barrel_TonB_sf"/>
</dbReference>
<reference evidence="11 12" key="1">
    <citation type="submission" date="2023-09" db="EMBL/GenBank/DDBJ databases">
        <authorList>
            <person name="Rey-Velasco X."/>
        </authorList>
    </citation>
    <scope>NUCLEOTIDE SEQUENCE [LARGE SCALE GENOMIC DNA]</scope>
    <source>
        <strain evidence="11 12">F117</strain>
    </source>
</reference>
<dbReference type="Gene3D" id="2.60.40.1120">
    <property type="entry name" value="Carboxypeptidase-like, regulatory domain"/>
    <property type="match status" value="1"/>
</dbReference>
<evidence type="ECO:0000259" key="10">
    <source>
        <dbReference type="Pfam" id="PF14905"/>
    </source>
</evidence>
<comment type="subcellular location">
    <subcellularLocation>
        <location evidence="1 7">Cell outer membrane</location>
        <topology evidence="1 7">Multi-pass membrane protein</topology>
    </subcellularLocation>
</comment>
<dbReference type="RefSeq" id="WP_311502408.1">
    <property type="nucleotide sequence ID" value="NZ_JAVRHK010000003.1"/>
</dbReference>
<feature type="signal peptide" evidence="8">
    <location>
        <begin position="1"/>
        <end position="18"/>
    </location>
</feature>
<evidence type="ECO:0000256" key="4">
    <source>
        <dbReference type="ARBA" id="ARBA00022692"/>
    </source>
</evidence>
<dbReference type="Pfam" id="PF13715">
    <property type="entry name" value="CarbopepD_reg_2"/>
    <property type="match status" value="1"/>
</dbReference>
<feature type="domain" description="Outer membrane protein beta-barrel" evidence="10">
    <location>
        <begin position="367"/>
        <end position="759"/>
    </location>
</feature>
<keyword evidence="6 7" id="KW-0998">Cell outer membrane</keyword>
<keyword evidence="2 7" id="KW-0813">Transport</keyword>
<dbReference type="InterPro" id="IPR039426">
    <property type="entry name" value="TonB-dep_rcpt-like"/>
</dbReference>
<evidence type="ECO:0000313" key="12">
    <source>
        <dbReference type="Proteomes" id="UP001262582"/>
    </source>
</evidence>
<dbReference type="InterPro" id="IPR012910">
    <property type="entry name" value="Plug_dom"/>
</dbReference>
<evidence type="ECO:0000256" key="6">
    <source>
        <dbReference type="ARBA" id="ARBA00023237"/>
    </source>
</evidence>
<evidence type="ECO:0000256" key="2">
    <source>
        <dbReference type="ARBA" id="ARBA00022448"/>
    </source>
</evidence>
<dbReference type="Pfam" id="PF07715">
    <property type="entry name" value="Plug"/>
    <property type="match status" value="1"/>
</dbReference>
<keyword evidence="12" id="KW-1185">Reference proteome</keyword>